<evidence type="ECO:0000313" key="10">
    <source>
        <dbReference type="Proteomes" id="UP000324767"/>
    </source>
</evidence>
<dbReference type="PANTHER" id="PTHR11774:SF4">
    <property type="entry name" value="GERANYLGERANYL TRANSFERASE TYPE-1 SUBUNIT BETA"/>
    <property type="match status" value="1"/>
</dbReference>
<comment type="similarity">
    <text evidence="2">Belongs to the protein prenyltransferase subunit beta family.</text>
</comment>
<dbReference type="AlphaFoldDB" id="A0A5M8Q3R2"/>
<dbReference type="GO" id="GO:0005953">
    <property type="term" value="C:CAAX-protein geranylgeranyltransferase complex"/>
    <property type="evidence" value="ECO:0007669"/>
    <property type="project" value="TreeGrafter"/>
</dbReference>
<dbReference type="PANTHER" id="PTHR11774">
    <property type="entry name" value="GERANYLGERANYL TRANSFERASE TYPE BETA SUBUNIT"/>
    <property type="match status" value="1"/>
</dbReference>
<keyword evidence="4" id="KW-0808">Transferase</keyword>
<dbReference type="Pfam" id="PF00432">
    <property type="entry name" value="Prenyltrans"/>
    <property type="match status" value="1"/>
</dbReference>
<dbReference type="SUPFAM" id="SSF48239">
    <property type="entry name" value="Terpenoid cyclases/Protein prenyltransferases"/>
    <property type="match status" value="1"/>
</dbReference>
<evidence type="ECO:0000256" key="1">
    <source>
        <dbReference type="ARBA" id="ARBA00001947"/>
    </source>
</evidence>
<feature type="domain" description="Prenyltransferase alpha-alpha toroid" evidence="8">
    <location>
        <begin position="136"/>
        <end position="344"/>
    </location>
</feature>
<dbReference type="GO" id="GO:0046872">
    <property type="term" value="F:metal ion binding"/>
    <property type="evidence" value="ECO:0007669"/>
    <property type="project" value="UniProtKB-KW"/>
</dbReference>
<protein>
    <recommendedName>
        <fullName evidence="8">Prenyltransferase alpha-alpha toroid domain-containing protein</fullName>
    </recommendedName>
</protein>
<dbReference type="InterPro" id="IPR008930">
    <property type="entry name" value="Terpenoid_cyclase/PrenylTrfase"/>
</dbReference>
<evidence type="ECO:0000313" key="9">
    <source>
        <dbReference type="EMBL" id="KAA6416322.1"/>
    </source>
</evidence>
<dbReference type="Proteomes" id="UP000324767">
    <property type="component" value="Unassembled WGS sequence"/>
</dbReference>
<comment type="caution">
    <text evidence="9">The sequence shown here is derived from an EMBL/GenBank/DDBJ whole genome shotgun (WGS) entry which is preliminary data.</text>
</comment>
<evidence type="ECO:0000256" key="2">
    <source>
        <dbReference type="ARBA" id="ARBA00010497"/>
    </source>
</evidence>
<name>A0A5M8Q3R2_9LECA</name>
<keyword evidence="6" id="KW-0677">Repeat</keyword>
<evidence type="ECO:0000256" key="5">
    <source>
        <dbReference type="ARBA" id="ARBA00022723"/>
    </source>
</evidence>
<dbReference type="InterPro" id="IPR045089">
    <property type="entry name" value="PGGT1B-like"/>
</dbReference>
<organism evidence="9 10">
    <name type="scientific">Lasallia pustulata</name>
    <dbReference type="NCBI Taxonomy" id="136370"/>
    <lineage>
        <taxon>Eukaryota</taxon>
        <taxon>Fungi</taxon>
        <taxon>Dikarya</taxon>
        <taxon>Ascomycota</taxon>
        <taxon>Pezizomycotina</taxon>
        <taxon>Lecanoromycetes</taxon>
        <taxon>OSLEUM clade</taxon>
        <taxon>Umbilicariomycetidae</taxon>
        <taxon>Umbilicariales</taxon>
        <taxon>Umbilicariaceae</taxon>
        <taxon>Lasallia</taxon>
    </lineage>
</organism>
<keyword evidence="7" id="KW-0862">Zinc</keyword>
<sequence length="379" mass="41859">MPPPIHPDTSHFNKERHIKYWLRCLKSFLPTAYTSSDSNRVSLAYFTLSALDLLGALHSHTTAPERAQYVDWLYRCQHPGGGFRGFTGTDMGALTDARNECWDAANLPATFFALAGLLVLGDGLERVERRMCLEWSTQTYDGGIGEGPFHEAQAGYTYCAISALFFLDRLPCSYGREDYRVADSDIDLEGTVRWLVYRQTSQIYDDEEYSVSGNESPTDTRRSEPLQAHASTVLPTAVTYSPPQPLQISDEELQCAGLNGRCNKPADTCYSFWAGGALAILKKIHLIDFNANRRYLLEKTQHLIGGFGKTPGDPPDLLHSYMGLAALACMREPGLKRIDPALCLSVSAREHLEALPWRRGIVGETPGGTAIAGIGETAM</sequence>
<reference evidence="9 10" key="1">
    <citation type="submission" date="2019-09" db="EMBL/GenBank/DDBJ databases">
        <title>The hologenome of the rock-dwelling lichen Lasallia pustulata.</title>
        <authorList>
            <person name="Greshake Tzovaras B."/>
            <person name="Segers F."/>
            <person name="Bicker A."/>
            <person name="Dal Grande F."/>
            <person name="Otte J."/>
            <person name="Hankeln T."/>
            <person name="Schmitt I."/>
            <person name="Ebersberger I."/>
        </authorList>
    </citation>
    <scope>NUCLEOTIDE SEQUENCE [LARGE SCALE GENOMIC DNA]</scope>
    <source>
        <strain evidence="9">A1-1</strain>
    </source>
</reference>
<dbReference type="Gene3D" id="1.50.10.20">
    <property type="match status" value="2"/>
</dbReference>
<comment type="cofactor">
    <cofactor evidence="1">
        <name>Zn(2+)</name>
        <dbReference type="ChEBI" id="CHEBI:29105"/>
    </cofactor>
</comment>
<dbReference type="GO" id="GO:0004662">
    <property type="term" value="F:CAAX-protein geranylgeranyltransferase activity"/>
    <property type="evidence" value="ECO:0007669"/>
    <property type="project" value="TreeGrafter"/>
</dbReference>
<evidence type="ECO:0000256" key="3">
    <source>
        <dbReference type="ARBA" id="ARBA00022602"/>
    </source>
</evidence>
<evidence type="ECO:0000256" key="7">
    <source>
        <dbReference type="ARBA" id="ARBA00022833"/>
    </source>
</evidence>
<dbReference type="InterPro" id="IPR001330">
    <property type="entry name" value="Prenyltrans"/>
</dbReference>
<keyword evidence="5" id="KW-0479">Metal-binding</keyword>
<evidence type="ECO:0000256" key="6">
    <source>
        <dbReference type="ARBA" id="ARBA00022737"/>
    </source>
</evidence>
<dbReference type="EMBL" id="VXIT01000001">
    <property type="protein sequence ID" value="KAA6416322.1"/>
    <property type="molecule type" value="Genomic_DNA"/>
</dbReference>
<gene>
    <name evidence="9" type="ORF">FRX48_01042</name>
</gene>
<keyword evidence="3" id="KW-0637">Prenyltransferase</keyword>
<evidence type="ECO:0000259" key="8">
    <source>
        <dbReference type="Pfam" id="PF00432"/>
    </source>
</evidence>
<proteinExistence type="inferred from homology"/>
<evidence type="ECO:0000256" key="4">
    <source>
        <dbReference type="ARBA" id="ARBA00022679"/>
    </source>
</evidence>
<dbReference type="OrthoDB" id="24893at2759"/>
<accession>A0A5M8Q3R2</accession>